<dbReference type="SUPFAM" id="SSF55073">
    <property type="entry name" value="Nucleotide cyclase"/>
    <property type="match status" value="1"/>
</dbReference>
<feature type="domain" description="GGDEF" evidence="3">
    <location>
        <begin position="326"/>
        <end position="464"/>
    </location>
</feature>
<dbReference type="RefSeq" id="WP_084051426.1">
    <property type="nucleotide sequence ID" value="NZ_FWWU01000011.1"/>
</dbReference>
<gene>
    <name evidence="4" type="ORF">SAMN00790413_06118</name>
</gene>
<keyword evidence="1" id="KW-0597">Phosphoprotein</keyword>
<dbReference type="PANTHER" id="PTHR45138">
    <property type="entry name" value="REGULATORY COMPONENTS OF SENSORY TRANSDUCTION SYSTEM"/>
    <property type="match status" value="1"/>
</dbReference>
<keyword evidence="5" id="KW-1185">Reference proteome</keyword>
<dbReference type="CDD" id="cd01949">
    <property type="entry name" value="GGDEF"/>
    <property type="match status" value="1"/>
</dbReference>
<sequence length="468" mass="51046">MARIRNTVKASGHTLLVVDDDDSLRATICRLLEVDGHEVLSAANGEEAIQVCRSRQVHLMLLDFFMPGMTGEDVVRAVRTFDTNVQIVLQTGYASEKPPRQMLRELEIQGYHDKSEGPDKLLVWVDAALKTYRHVQALHASRSGLEYILKAAPELHRLQPLDDLLRGILLQLQGLLGFSSAMVATLAPVEEITPLSGVVLTTELHDFTLRIGTGRFDQAEWAALSPEEQALIRSTVEHGELHLGTQVVLPLRVGERILGAVMVDHPHPGSGDLHLLEIFATQAAVAIDNTRLYNLATTDDLTGLMNKRAWLARLEETTQLATRHALPTSVLMLDLDHFKAVNDTYGHLVGDRVLATVSGCLVRHLRRSDVAGRYGGEELVVLLPHTPAAGALIIAERLRSAIAELAFISGGQAVSLTVSVGVASLLSNEGQVPEDVALDLLSRADQALYQAKHQGRNRVMQSADAAAR</sequence>
<dbReference type="Pfam" id="PF11849">
    <property type="entry name" value="DUF3369"/>
    <property type="match status" value="1"/>
</dbReference>
<evidence type="ECO:0000256" key="1">
    <source>
        <dbReference type="PROSITE-ProRule" id="PRU00169"/>
    </source>
</evidence>
<dbReference type="CDD" id="cd00156">
    <property type="entry name" value="REC"/>
    <property type="match status" value="1"/>
</dbReference>
<evidence type="ECO:0000259" key="3">
    <source>
        <dbReference type="PROSITE" id="PS50887"/>
    </source>
</evidence>
<evidence type="ECO:0000259" key="2">
    <source>
        <dbReference type="PROSITE" id="PS50110"/>
    </source>
</evidence>
<dbReference type="FunFam" id="3.30.70.270:FF:000001">
    <property type="entry name" value="Diguanylate cyclase domain protein"/>
    <property type="match status" value="1"/>
</dbReference>
<dbReference type="InterPro" id="IPR001789">
    <property type="entry name" value="Sig_transdc_resp-reg_receiver"/>
</dbReference>
<dbReference type="PANTHER" id="PTHR45138:SF9">
    <property type="entry name" value="DIGUANYLATE CYCLASE DGCM-RELATED"/>
    <property type="match status" value="1"/>
</dbReference>
<dbReference type="GO" id="GO:0043709">
    <property type="term" value="P:cell adhesion involved in single-species biofilm formation"/>
    <property type="evidence" value="ECO:0007669"/>
    <property type="project" value="TreeGrafter"/>
</dbReference>
<dbReference type="SUPFAM" id="SSF52172">
    <property type="entry name" value="CheY-like"/>
    <property type="match status" value="1"/>
</dbReference>
<dbReference type="InterPro" id="IPR011006">
    <property type="entry name" value="CheY-like_superfamily"/>
</dbReference>
<dbReference type="EMBL" id="FWWU01000011">
    <property type="protein sequence ID" value="SMB97676.1"/>
    <property type="molecule type" value="Genomic_DNA"/>
</dbReference>
<dbReference type="SMART" id="SM00267">
    <property type="entry name" value="GGDEF"/>
    <property type="match status" value="1"/>
</dbReference>
<dbReference type="Gene3D" id="3.30.70.270">
    <property type="match status" value="1"/>
</dbReference>
<accession>A0A1W1VWG2</accession>
<organism evidence="4 5">
    <name type="scientific">Deinococcus hopiensis KR-140</name>
    <dbReference type="NCBI Taxonomy" id="695939"/>
    <lineage>
        <taxon>Bacteria</taxon>
        <taxon>Thermotogati</taxon>
        <taxon>Deinococcota</taxon>
        <taxon>Deinococci</taxon>
        <taxon>Deinococcales</taxon>
        <taxon>Deinococcaceae</taxon>
        <taxon>Deinococcus</taxon>
    </lineage>
</organism>
<dbReference type="GO" id="GO:0005886">
    <property type="term" value="C:plasma membrane"/>
    <property type="evidence" value="ECO:0007669"/>
    <property type="project" value="TreeGrafter"/>
</dbReference>
<dbReference type="GO" id="GO:0052621">
    <property type="term" value="F:diguanylate cyclase activity"/>
    <property type="evidence" value="ECO:0007669"/>
    <property type="project" value="TreeGrafter"/>
</dbReference>
<evidence type="ECO:0000313" key="5">
    <source>
        <dbReference type="Proteomes" id="UP000192582"/>
    </source>
</evidence>
<feature type="domain" description="Response regulatory" evidence="2">
    <location>
        <begin position="14"/>
        <end position="129"/>
    </location>
</feature>
<dbReference type="Gene3D" id="3.40.50.2300">
    <property type="match status" value="1"/>
</dbReference>
<proteinExistence type="predicted"/>
<dbReference type="OrthoDB" id="9805474at2"/>
<dbReference type="PROSITE" id="PS50887">
    <property type="entry name" value="GGDEF"/>
    <property type="match status" value="1"/>
</dbReference>
<dbReference type="InterPro" id="IPR021800">
    <property type="entry name" value="DUF3369"/>
</dbReference>
<dbReference type="InterPro" id="IPR050469">
    <property type="entry name" value="Diguanylate_Cyclase"/>
</dbReference>
<dbReference type="SMART" id="SM00448">
    <property type="entry name" value="REC"/>
    <property type="match status" value="1"/>
</dbReference>
<reference evidence="4 5" key="1">
    <citation type="submission" date="2017-04" db="EMBL/GenBank/DDBJ databases">
        <authorList>
            <person name="Afonso C.L."/>
            <person name="Miller P.J."/>
            <person name="Scott M.A."/>
            <person name="Spackman E."/>
            <person name="Goraichik I."/>
            <person name="Dimitrov K.M."/>
            <person name="Suarez D.L."/>
            <person name="Swayne D.E."/>
        </authorList>
    </citation>
    <scope>NUCLEOTIDE SEQUENCE [LARGE SCALE GENOMIC DNA]</scope>
    <source>
        <strain evidence="4 5">KR-140</strain>
    </source>
</reference>
<dbReference type="Pfam" id="PF00990">
    <property type="entry name" value="GGDEF"/>
    <property type="match status" value="1"/>
</dbReference>
<dbReference type="STRING" id="695939.SAMN00790413_06118"/>
<dbReference type="Pfam" id="PF00072">
    <property type="entry name" value="Response_reg"/>
    <property type="match status" value="1"/>
</dbReference>
<dbReference type="Proteomes" id="UP000192582">
    <property type="component" value="Unassembled WGS sequence"/>
</dbReference>
<dbReference type="AlphaFoldDB" id="A0A1W1VWG2"/>
<dbReference type="GO" id="GO:1902201">
    <property type="term" value="P:negative regulation of bacterial-type flagellum-dependent cell motility"/>
    <property type="evidence" value="ECO:0007669"/>
    <property type="project" value="TreeGrafter"/>
</dbReference>
<dbReference type="InterPro" id="IPR029016">
    <property type="entry name" value="GAF-like_dom_sf"/>
</dbReference>
<dbReference type="InterPro" id="IPR043128">
    <property type="entry name" value="Rev_trsase/Diguanyl_cyclase"/>
</dbReference>
<protein>
    <submittedName>
        <fullName evidence="4">Diguanylate cyclase (GGDEF) domain-containing protein</fullName>
    </submittedName>
</protein>
<dbReference type="SUPFAM" id="SSF55781">
    <property type="entry name" value="GAF domain-like"/>
    <property type="match status" value="1"/>
</dbReference>
<dbReference type="GO" id="GO:0000160">
    <property type="term" value="P:phosphorelay signal transduction system"/>
    <property type="evidence" value="ECO:0007669"/>
    <property type="project" value="InterPro"/>
</dbReference>
<dbReference type="NCBIfam" id="TIGR00254">
    <property type="entry name" value="GGDEF"/>
    <property type="match status" value="1"/>
</dbReference>
<dbReference type="InterPro" id="IPR000160">
    <property type="entry name" value="GGDEF_dom"/>
</dbReference>
<name>A0A1W1VWG2_9DEIO</name>
<dbReference type="InterPro" id="IPR029787">
    <property type="entry name" value="Nucleotide_cyclase"/>
</dbReference>
<dbReference type="Gene3D" id="3.30.450.40">
    <property type="match status" value="1"/>
</dbReference>
<dbReference type="PROSITE" id="PS50110">
    <property type="entry name" value="RESPONSE_REGULATORY"/>
    <property type="match status" value="1"/>
</dbReference>
<evidence type="ECO:0000313" key="4">
    <source>
        <dbReference type="EMBL" id="SMB97676.1"/>
    </source>
</evidence>
<feature type="modified residue" description="4-aspartylphosphate" evidence="1">
    <location>
        <position position="63"/>
    </location>
</feature>